<keyword evidence="3" id="KW-0472">Membrane</keyword>
<keyword evidence="1" id="KW-0732">Signal</keyword>
<organism evidence="4 5">
    <name type="scientific">Secundilactobacillus paracollinoides</name>
    <dbReference type="NCBI Taxonomy" id="240427"/>
    <lineage>
        <taxon>Bacteria</taxon>
        <taxon>Bacillati</taxon>
        <taxon>Bacillota</taxon>
        <taxon>Bacilli</taxon>
        <taxon>Lactobacillales</taxon>
        <taxon>Lactobacillaceae</taxon>
        <taxon>Secundilactobacillus</taxon>
    </lineage>
</organism>
<sequence length="773" mass="76892">MGKGSKNLSKNNRHLATINDNEKVHYRMYKGGSKWLVAGIATFSLGIAFLGAPAVHADTATATEPATTVTTGTTSSTSSAAPAAASSSSASTNSAASSESSSAATANSSSQSAAPVAQALAASTTGTSEAASASTTKQAAVVTTPTDPVAKAAATNDETPAVATDQGSATKTTSTTEIKSVPNTIDSNGTTSADKTSDAATAVDPTTGSALIKTTIGGTSSTTADNSATAGLGQTDASGNLSSVTNANNANDRVNGDYGDLNVTDSSNDNLAGTTIQDGKTVAGTAADIINDQGAVSTDSTNPQTRAAVLYASGKNTGISLSVLGSNESGTTFTLPTDIATNANIGTFDVTEASSVGLTIKDESTGETFQITDPAIAQKYAVGDKITGEAVVTTTITGDGLQNALSAVTSAANSVDNSLASAGSGIIGLVNTASDTLNGAITGANTIAAPILSLLNTLGISTTGTTTQIQGIQEALERYATGIQQAQAEITSMTDSATQLASKGISITTLQPVVDLGNGTYEVLTTDSLSTIVSNAINTYITGWTTGVKDSLQALSGTLEDANGDNAIQGLGLVGDAITTVLNGITNTVANGITTISNLNSQSATSLNGWVQTAISGGLGVQIDTALPITYTDPDLSTNTPGSFTSETIAVATNIYGATTDSNTSIVYQNVNKASLKAAIANASTDPSNANALASANTVLADPNASQKDVDAAFKALAEKPQAVVSTNTVPAGYIASAVITGQSGQSAADALAANMNEAFTTTVVWVFVLLIF</sequence>
<gene>
    <name evidence="4" type="ORF">AYR63_01150</name>
</gene>
<evidence type="ECO:0000256" key="1">
    <source>
        <dbReference type="ARBA" id="ARBA00022729"/>
    </source>
</evidence>
<feature type="region of interest" description="Disordered" evidence="2">
    <location>
        <begin position="151"/>
        <end position="262"/>
    </location>
</feature>
<dbReference type="InterPro" id="IPR022263">
    <property type="entry name" value="KxYKxGKxW"/>
</dbReference>
<dbReference type="Pfam" id="PF19258">
    <property type="entry name" value="KxYKxGKxW_sig"/>
    <property type="match status" value="1"/>
</dbReference>
<evidence type="ECO:0000313" key="5">
    <source>
        <dbReference type="Proteomes" id="UP000093267"/>
    </source>
</evidence>
<protein>
    <submittedName>
        <fullName evidence="4">Uncharacterized protein</fullName>
    </submittedName>
</protein>
<accession>A0A1B2IV24</accession>
<dbReference type="Proteomes" id="UP000093267">
    <property type="component" value="Chromosome"/>
</dbReference>
<dbReference type="STRING" id="240427.AYR62_01790"/>
<keyword evidence="3" id="KW-1133">Transmembrane helix</keyword>
<keyword evidence="3" id="KW-0812">Transmembrane</keyword>
<proteinExistence type="predicted"/>
<dbReference type="EMBL" id="CP014924">
    <property type="protein sequence ID" value="ANZ65880.1"/>
    <property type="molecule type" value="Genomic_DNA"/>
</dbReference>
<feature type="transmembrane region" description="Helical" evidence="3">
    <location>
        <begin position="35"/>
        <end position="55"/>
    </location>
</feature>
<feature type="compositionally biased region" description="Low complexity" evidence="2">
    <location>
        <begin position="190"/>
        <end position="202"/>
    </location>
</feature>
<feature type="region of interest" description="Disordered" evidence="2">
    <location>
        <begin position="64"/>
        <end position="96"/>
    </location>
</feature>
<dbReference type="RefSeq" id="WP_065901093.1">
    <property type="nucleotide sequence ID" value="NZ_CP014912.1"/>
</dbReference>
<dbReference type="AlphaFoldDB" id="A0A1B2IV24"/>
<dbReference type="NCBIfam" id="TIGR03715">
    <property type="entry name" value="KxYKxGKxW"/>
    <property type="match status" value="1"/>
</dbReference>
<evidence type="ECO:0000256" key="2">
    <source>
        <dbReference type="SAM" id="MobiDB-lite"/>
    </source>
</evidence>
<dbReference type="Gene3D" id="1.20.1270.70">
    <property type="entry name" value="Designed single chain three-helix bundle"/>
    <property type="match status" value="1"/>
</dbReference>
<feature type="compositionally biased region" description="Polar residues" evidence="2">
    <location>
        <begin position="235"/>
        <end position="252"/>
    </location>
</feature>
<evidence type="ECO:0000313" key="4">
    <source>
        <dbReference type="EMBL" id="ANZ65880.1"/>
    </source>
</evidence>
<keyword evidence="5" id="KW-1185">Reference proteome</keyword>
<reference evidence="4 5" key="1">
    <citation type="submission" date="2016-03" db="EMBL/GenBank/DDBJ databases">
        <title>Pediococcus and Lactobacillus from brewery environment - whole genome sequencing and assembly.</title>
        <authorList>
            <person name="Behr J."/>
            <person name="Geissler A.J."/>
            <person name="Vogel R.F."/>
        </authorList>
    </citation>
    <scope>NUCLEOTIDE SEQUENCE [LARGE SCALE GENOMIC DNA]</scope>
    <source>
        <strain evidence="4 5">TMW 1.1995</strain>
    </source>
</reference>
<dbReference type="OrthoDB" id="37530at2"/>
<feature type="compositionally biased region" description="Low complexity" evidence="2">
    <location>
        <begin position="212"/>
        <end position="231"/>
    </location>
</feature>
<name>A0A1B2IV24_9LACO</name>
<evidence type="ECO:0000256" key="3">
    <source>
        <dbReference type="SAM" id="Phobius"/>
    </source>
</evidence>
<feature type="compositionally biased region" description="Polar residues" evidence="2">
    <location>
        <begin position="165"/>
        <end position="189"/>
    </location>
</feature>